<dbReference type="InterPro" id="IPR012495">
    <property type="entry name" value="TadE-like_dom"/>
</dbReference>
<evidence type="ECO:0000313" key="3">
    <source>
        <dbReference type="EMBL" id="GAA3872857.1"/>
    </source>
</evidence>
<name>A0ABP7KCH1_9ACTN</name>
<keyword evidence="4" id="KW-1185">Reference proteome</keyword>
<dbReference type="Pfam" id="PF07811">
    <property type="entry name" value="TadE"/>
    <property type="match status" value="1"/>
</dbReference>
<dbReference type="Proteomes" id="UP001501563">
    <property type="component" value="Unassembled WGS sequence"/>
</dbReference>
<accession>A0ABP7KCH1</accession>
<keyword evidence="1" id="KW-1133">Transmembrane helix</keyword>
<dbReference type="EMBL" id="BAAAZA010000011">
    <property type="protein sequence ID" value="GAA3872857.1"/>
    <property type="molecule type" value="Genomic_DNA"/>
</dbReference>
<sequence length="130" mass="13485">MSGCDRAQRRGGSGPGRDRGFVTAETAVVLPALVLVAMALVWALLAVSAQIQCVDAARAGARAAARQEPPEVVAEMARQAAPGGARVTVDRRGELVHVLVVAHPPGPDALPLELRHEAVASAEDIVGEER</sequence>
<evidence type="ECO:0000256" key="1">
    <source>
        <dbReference type="SAM" id="Phobius"/>
    </source>
</evidence>
<feature type="transmembrane region" description="Helical" evidence="1">
    <location>
        <begin position="21"/>
        <end position="45"/>
    </location>
</feature>
<protein>
    <recommendedName>
        <fullName evidence="2">TadE-like domain-containing protein</fullName>
    </recommendedName>
</protein>
<evidence type="ECO:0000259" key="2">
    <source>
        <dbReference type="Pfam" id="PF07811"/>
    </source>
</evidence>
<gene>
    <name evidence="3" type="ORF">GCM10022207_43030</name>
</gene>
<proteinExistence type="predicted"/>
<keyword evidence="1" id="KW-0812">Transmembrane</keyword>
<keyword evidence="1" id="KW-0472">Membrane</keyword>
<feature type="domain" description="TadE-like" evidence="2">
    <location>
        <begin position="20"/>
        <end position="62"/>
    </location>
</feature>
<evidence type="ECO:0000313" key="4">
    <source>
        <dbReference type="Proteomes" id="UP001501563"/>
    </source>
</evidence>
<dbReference type="InterPro" id="IPR049790">
    <property type="entry name" value="Rv3655c/TadE"/>
</dbReference>
<organism evidence="3 4">
    <name type="scientific">Streptomyces lannensis</name>
    <dbReference type="NCBI Taxonomy" id="766498"/>
    <lineage>
        <taxon>Bacteria</taxon>
        <taxon>Bacillati</taxon>
        <taxon>Actinomycetota</taxon>
        <taxon>Actinomycetes</taxon>
        <taxon>Kitasatosporales</taxon>
        <taxon>Streptomycetaceae</taxon>
        <taxon>Streptomyces</taxon>
    </lineage>
</organism>
<comment type="caution">
    <text evidence="3">The sequence shown here is derived from an EMBL/GenBank/DDBJ whole genome shotgun (WGS) entry which is preliminary data.</text>
</comment>
<reference evidence="4" key="1">
    <citation type="journal article" date="2019" name="Int. J. Syst. Evol. Microbiol.">
        <title>The Global Catalogue of Microorganisms (GCM) 10K type strain sequencing project: providing services to taxonomists for standard genome sequencing and annotation.</title>
        <authorList>
            <consortium name="The Broad Institute Genomics Platform"/>
            <consortium name="The Broad Institute Genome Sequencing Center for Infectious Disease"/>
            <person name="Wu L."/>
            <person name="Ma J."/>
        </authorList>
    </citation>
    <scope>NUCLEOTIDE SEQUENCE [LARGE SCALE GENOMIC DNA]</scope>
    <source>
        <strain evidence="4">JCM 16578</strain>
    </source>
</reference>
<dbReference type="NCBIfam" id="NF041390">
    <property type="entry name" value="TadE_Rv3655c"/>
    <property type="match status" value="1"/>
</dbReference>
<dbReference type="RefSeq" id="WP_345550212.1">
    <property type="nucleotide sequence ID" value="NZ_BAAAZA010000011.1"/>
</dbReference>